<dbReference type="AlphaFoldDB" id="A0A3L6NG69"/>
<reference evidence="1" key="1">
    <citation type="journal article" date="2018" name="Sci. Rep.">
        <title>Characterisation of pathogen-specific regions and novel effector candidates in Fusarium oxysporum f. sp. cepae.</title>
        <authorList>
            <person name="Armitage A.D."/>
            <person name="Taylor A."/>
            <person name="Sobczyk M.K."/>
            <person name="Baxter L."/>
            <person name="Greenfield B.P."/>
            <person name="Bates H.J."/>
            <person name="Wilson F."/>
            <person name="Jackson A.C."/>
            <person name="Ott S."/>
            <person name="Harrison R.J."/>
            <person name="Clarkson J.P."/>
        </authorList>
    </citation>
    <scope>NUCLEOTIDE SEQUENCE [LARGE SCALE GENOMIC DNA]</scope>
    <source>
        <strain evidence="1">FoC_Fus2</strain>
    </source>
</reference>
<protein>
    <submittedName>
        <fullName evidence="1">Uncharacterized protein</fullName>
    </submittedName>
</protein>
<gene>
    <name evidence="1" type="ORF">BFJ65_g10008</name>
</gene>
<proteinExistence type="predicted"/>
<accession>A0A3L6NG69</accession>
<dbReference type="EMBL" id="MRCU01000006">
    <property type="protein sequence ID" value="RKK16445.1"/>
    <property type="molecule type" value="Genomic_DNA"/>
</dbReference>
<sequence>MEMHEVMNELHALYGAWVKDQGNSNDSIDIHDIRRLSRGMRQGLLRTFEAKRLTAA</sequence>
<organism evidence="1">
    <name type="scientific">Fusarium oxysporum f. sp. cepae</name>
    <dbReference type="NCBI Taxonomy" id="396571"/>
    <lineage>
        <taxon>Eukaryota</taxon>
        <taxon>Fungi</taxon>
        <taxon>Dikarya</taxon>
        <taxon>Ascomycota</taxon>
        <taxon>Pezizomycotina</taxon>
        <taxon>Sordariomycetes</taxon>
        <taxon>Hypocreomycetidae</taxon>
        <taxon>Hypocreales</taxon>
        <taxon>Nectriaceae</taxon>
        <taxon>Fusarium</taxon>
        <taxon>Fusarium oxysporum species complex</taxon>
    </lineage>
</organism>
<name>A0A3L6NG69_FUSOX</name>
<comment type="caution">
    <text evidence="1">The sequence shown here is derived from an EMBL/GenBank/DDBJ whole genome shotgun (WGS) entry which is preliminary data.</text>
</comment>
<evidence type="ECO:0000313" key="1">
    <source>
        <dbReference type="EMBL" id="RKK16445.1"/>
    </source>
</evidence>
<dbReference type="Proteomes" id="UP000270866">
    <property type="component" value="Chromosome 8"/>
</dbReference>